<keyword evidence="10" id="KW-1185">Reference proteome</keyword>
<dbReference type="InterPro" id="IPR010290">
    <property type="entry name" value="TM_effector"/>
</dbReference>
<reference evidence="9 10" key="1">
    <citation type="submission" date="2019-07" db="EMBL/GenBank/DDBJ databases">
        <title>Lentzea xizangensis sp. nov., isolated from Qinghai-Tibetan Plateau Soils.</title>
        <authorList>
            <person name="Huang J."/>
        </authorList>
    </citation>
    <scope>NUCLEOTIDE SEQUENCE [LARGE SCALE GENOMIC DNA]</scope>
    <source>
        <strain evidence="9 10">FXJ1.1311</strain>
    </source>
</reference>
<organism evidence="9 10">
    <name type="scientific">Lentzea tibetensis</name>
    <dbReference type="NCBI Taxonomy" id="2591470"/>
    <lineage>
        <taxon>Bacteria</taxon>
        <taxon>Bacillati</taxon>
        <taxon>Actinomycetota</taxon>
        <taxon>Actinomycetes</taxon>
        <taxon>Pseudonocardiales</taxon>
        <taxon>Pseudonocardiaceae</taxon>
        <taxon>Lentzea</taxon>
    </lineage>
</organism>
<keyword evidence="2" id="KW-0813">Transport</keyword>
<dbReference type="InterPro" id="IPR020846">
    <property type="entry name" value="MFS_dom"/>
</dbReference>
<keyword evidence="4 7" id="KW-0812">Transmembrane</keyword>
<evidence type="ECO:0000259" key="8">
    <source>
        <dbReference type="PROSITE" id="PS50850"/>
    </source>
</evidence>
<feature type="domain" description="Major facilitator superfamily (MFS) profile" evidence="8">
    <location>
        <begin position="14"/>
        <end position="403"/>
    </location>
</feature>
<evidence type="ECO:0000256" key="3">
    <source>
        <dbReference type="ARBA" id="ARBA00022475"/>
    </source>
</evidence>
<sequence>MTVPSAWAPLRRPAYRALWLAQFASNIGTWAQTVGAQWLMGDLGGSALQVALVQTATTLPVFLLVVPSGALGDILDRRRVLMSGQALMLAGAAGLVLLTASGAAAPVSLLALIALMGVGQALSMPSFQAIQPELVSREEIPQAALLNGVNMNVGRAIGPALGGLLISLAGPEATFAFNTASFLGVMVVLWRWKRPAEHRPLGTEHVLTAVRSGARYVRSSPLFFRVLVRCMLFIVFGSGLWALLPAIARGPLGLGATGYGVLLGCVGAGAICGAFVVPALLRRTGKNLLVTIATCVYGGATALAGVTTAFPLAVLAMLLAGAAWIAVLSTLNATAQVLLPAWTRARALAYYQLVLMGGQALGAIVWGTIADVWGLRAAMLVPAAGMVLVLAYAARGLALSDRRLDVSPATYWEEPPEIDGDAATGPVLITVEWRVDRANSEPFIEAMRRVGRSRRRTGATQWGLFRDSADPDLFLETFTVATWHEHLRQHQERGTVNDQQVQDAARSLVIDGTTPLVRHLIWAESQERD</sequence>
<keyword evidence="5 7" id="KW-1133">Transmembrane helix</keyword>
<dbReference type="InterPro" id="IPR036259">
    <property type="entry name" value="MFS_trans_sf"/>
</dbReference>
<evidence type="ECO:0000256" key="5">
    <source>
        <dbReference type="ARBA" id="ARBA00022989"/>
    </source>
</evidence>
<dbReference type="PANTHER" id="PTHR23513:SF11">
    <property type="entry name" value="STAPHYLOFERRIN A TRANSPORTER"/>
    <property type="match status" value="1"/>
</dbReference>
<feature type="transmembrane region" description="Helical" evidence="7">
    <location>
        <begin position="256"/>
        <end position="281"/>
    </location>
</feature>
<evidence type="ECO:0000256" key="2">
    <source>
        <dbReference type="ARBA" id="ARBA00022448"/>
    </source>
</evidence>
<proteinExistence type="predicted"/>
<dbReference type="Pfam" id="PF05977">
    <property type="entry name" value="MFS_3"/>
    <property type="match status" value="1"/>
</dbReference>
<feature type="transmembrane region" description="Helical" evidence="7">
    <location>
        <begin position="222"/>
        <end position="244"/>
    </location>
</feature>
<protein>
    <submittedName>
        <fullName evidence="9">MFS transporter</fullName>
    </submittedName>
</protein>
<dbReference type="GO" id="GO:0005886">
    <property type="term" value="C:plasma membrane"/>
    <property type="evidence" value="ECO:0007669"/>
    <property type="project" value="UniProtKB-SubCell"/>
</dbReference>
<dbReference type="PROSITE" id="PS50850">
    <property type="entry name" value="MFS"/>
    <property type="match status" value="1"/>
</dbReference>
<dbReference type="CDD" id="cd06173">
    <property type="entry name" value="MFS_MefA_like"/>
    <property type="match status" value="1"/>
</dbReference>
<dbReference type="Gene3D" id="1.20.1250.20">
    <property type="entry name" value="MFS general substrate transporter like domains"/>
    <property type="match status" value="1"/>
</dbReference>
<gene>
    <name evidence="9" type="ORF">FKR81_19465</name>
</gene>
<evidence type="ECO:0000256" key="6">
    <source>
        <dbReference type="ARBA" id="ARBA00023136"/>
    </source>
</evidence>
<comment type="caution">
    <text evidence="9">The sequence shown here is derived from an EMBL/GenBank/DDBJ whole genome shotgun (WGS) entry which is preliminary data.</text>
</comment>
<dbReference type="PANTHER" id="PTHR23513">
    <property type="entry name" value="INTEGRAL MEMBRANE EFFLUX PROTEIN-RELATED"/>
    <property type="match status" value="1"/>
</dbReference>
<feature type="transmembrane region" description="Helical" evidence="7">
    <location>
        <begin position="47"/>
        <end position="66"/>
    </location>
</feature>
<dbReference type="Proteomes" id="UP000316639">
    <property type="component" value="Unassembled WGS sequence"/>
</dbReference>
<evidence type="ECO:0000256" key="1">
    <source>
        <dbReference type="ARBA" id="ARBA00004651"/>
    </source>
</evidence>
<dbReference type="OrthoDB" id="9775268at2"/>
<feature type="transmembrane region" description="Helical" evidence="7">
    <location>
        <begin position="375"/>
        <end position="394"/>
    </location>
</feature>
<dbReference type="EMBL" id="VOBR01000011">
    <property type="protein sequence ID" value="TWP50781.1"/>
    <property type="molecule type" value="Genomic_DNA"/>
</dbReference>
<feature type="transmembrane region" description="Helical" evidence="7">
    <location>
        <begin position="87"/>
        <end position="116"/>
    </location>
</feature>
<dbReference type="SUPFAM" id="SSF103473">
    <property type="entry name" value="MFS general substrate transporter"/>
    <property type="match status" value="1"/>
</dbReference>
<dbReference type="RefSeq" id="WP_146353501.1">
    <property type="nucleotide sequence ID" value="NZ_VOBR01000011.1"/>
</dbReference>
<keyword evidence="6 7" id="KW-0472">Membrane</keyword>
<evidence type="ECO:0000313" key="9">
    <source>
        <dbReference type="EMBL" id="TWP50781.1"/>
    </source>
</evidence>
<accession>A0A563ETF9</accession>
<feature type="transmembrane region" description="Helical" evidence="7">
    <location>
        <begin position="288"/>
        <end position="306"/>
    </location>
</feature>
<comment type="subcellular location">
    <subcellularLocation>
        <location evidence="1">Cell membrane</location>
        <topology evidence="1">Multi-pass membrane protein</topology>
    </subcellularLocation>
</comment>
<feature type="transmembrane region" description="Helical" evidence="7">
    <location>
        <begin position="347"/>
        <end position="369"/>
    </location>
</feature>
<evidence type="ECO:0000256" key="7">
    <source>
        <dbReference type="SAM" id="Phobius"/>
    </source>
</evidence>
<keyword evidence="3" id="KW-1003">Cell membrane</keyword>
<evidence type="ECO:0000313" key="10">
    <source>
        <dbReference type="Proteomes" id="UP000316639"/>
    </source>
</evidence>
<feature type="transmembrane region" description="Helical" evidence="7">
    <location>
        <begin position="312"/>
        <end position="335"/>
    </location>
</feature>
<evidence type="ECO:0000256" key="4">
    <source>
        <dbReference type="ARBA" id="ARBA00022692"/>
    </source>
</evidence>
<dbReference type="AlphaFoldDB" id="A0A563ETF9"/>
<name>A0A563ETF9_9PSEU</name>
<dbReference type="GO" id="GO:0022857">
    <property type="term" value="F:transmembrane transporter activity"/>
    <property type="evidence" value="ECO:0007669"/>
    <property type="project" value="InterPro"/>
</dbReference>
<feature type="transmembrane region" description="Helical" evidence="7">
    <location>
        <begin position="173"/>
        <end position="192"/>
    </location>
</feature>